<dbReference type="Pfam" id="PF00632">
    <property type="entry name" value="HECT"/>
    <property type="match status" value="1"/>
</dbReference>
<comment type="catalytic activity">
    <reaction evidence="1">
        <text>S-ubiquitinyl-[E2 ubiquitin-conjugating enzyme]-L-cysteine + [acceptor protein]-L-lysine = [E2 ubiquitin-conjugating enzyme]-L-cysteine + N(6)-ubiquitinyl-[acceptor protein]-L-lysine.</text>
        <dbReference type="EC" id="2.3.2.26"/>
    </reaction>
</comment>
<feature type="region of interest" description="Disordered" evidence="12">
    <location>
        <begin position="2234"/>
        <end position="2435"/>
    </location>
</feature>
<proteinExistence type="inferred from homology"/>
<feature type="compositionally biased region" description="Basic and acidic residues" evidence="12">
    <location>
        <begin position="1139"/>
        <end position="1149"/>
    </location>
</feature>
<dbReference type="SUPFAM" id="SSF56204">
    <property type="entry name" value="Hect, E3 ligase catalytic domain"/>
    <property type="match status" value="1"/>
</dbReference>
<feature type="region of interest" description="Disordered" evidence="12">
    <location>
        <begin position="887"/>
        <end position="912"/>
    </location>
</feature>
<dbReference type="CDD" id="cd00078">
    <property type="entry name" value="HECTc"/>
    <property type="match status" value="1"/>
</dbReference>
<dbReference type="InterPro" id="IPR000569">
    <property type="entry name" value="HECT_dom"/>
</dbReference>
<feature type="compositionally biased region" description="Acidic residues" evidence="12">
    <location>
        <begin position="2286"/>
        <end position="2320"/>
    </location>
</feature>
<keyword evidence="5" id="KW-0813">Transport</keyword>
<keyword evidence="8" id="KW-0509">mRNA transport</keyword>
<reference evidence="14" key="1">
    <citation type="submission" date="2023-11" db="EMBL/GenBank/DDBJ databases">
        <authorList>
            <person name="Alioto T."/>
            <person name="Alioto T."/>
            <person name="Gomez Garrido J."/>
        </authorList>
    </citation>
    <scope>NUCLEOTIDE SEQUENCE</scope>
</reference>
<feature type="region of interest" description="Disordered" evidence="12">
    <location>
        <begin position="3251"/>
        <end position="3331"/>
    </location>
</feature>
<comment type="similarity">
    <text evidence="10">Belongs to the UPL family. TOM1/PTR1 subfamily.</text>
</comment>
<feature type="region of interest" description="Disordered" evidence="12">
    <location>
        <begin position="1898"/>
        <end position="1938"/>
    </location>
</feature>
<evidence type="ECO:0000256" key="9">
    <source>
        <dbReference type="ARBA" id="ARBA00023242"/>
    </source>
</evidence>
<dbReference type="GO" id="GO:0005634">
    <property type="term" value="C:nucleus"/>
    <property type="evidence" value="ECO:0007669"/>
    <property type="project" value="UniProtKB-SubCell"/>
</dbReference>
<evidence type="ECO:0000313" key="15">
    <source>
        <dbReference type="Proteomes" id="UP001296104"/>
    </source>
</evidence>
<dbReference type="EC" id="2.3.2.26" evidence="4"/>
<feature type="region of interest" description="Disordered" evidence="12">
    <location>
        <begin position="3125"/>
        <end position="3149"/>
    </location>
</feature>
<dbReference type="GO" id="GO:0006511">
    <property type="term" value="P:ubiquitin-dependent protein catabolic process"/>
    <property type="evidence" value="ECO:0007669"/>
    <property type="project" value="TreeGrafter"/>
</dbReference>
<dbReference type="InterPro" id="IPR010314">
    <property type="entry name" value="E3_Ub_ligase_DUF913"/>
</dbReference>
<feature type="compositionally biased region" description="Basic and acidic residues" evidence="12">
    <location>
        <begin position="2924"/>
        <end position="2946"/>
    </location>
</feature>
<dbReference type="GO" id="GO:0005737">
    <property type="term" value="C:cytoplasm"/>
    <property type="evidence" value="ECO:0007669"/>
    <property type="project" value="TreeGrafter"/>
</dbReference>
<evidence type="ECO:0000256" key="1">
    <source>
        <dbReference type="ARBA" id="ARBA00000885"/>
    </source>
</evidence>
<accession>A0AAI8Z8H7</accession>
<feature type="region of interest" description="Disordered" evidence="12">
    <location>
        <begin position="2749"/>
        <end position="2855"/>
    </location>
</feature>
<dbReference type="Gene3D" id="3.30.2410.10">
    <property type="entry name" value="Hect, E3 ligase catalytic domain"/>
    <property type="match status" value="1"/>
</dbReference>
<feature type="compositionally biased region" description="Low complexity" evidence="12">
    <location>
        <begin position="2236"/>
        <end position="2248"/>
    </location>
</feature>
<dbReference type="PANTHER" id="PTHR11254">
    <property type="entry name" value="HECT DOMAIN UBIQUITIN-PROTEIN LIGASE"/>
    <property type="match status" value="1"/>
</dbReference>
<dbReference type="Gene3D" id="3.90.1750.10">
    <property type="entry name" value="Hect, E3 ligase catalytic domains"/>
    <property type="match status" value="1"/>
</dbReference>
<organism evidence="14 15">
    <name type="scientific">Lecanosticta acicola</name>
    <dbReference type="NCBI Taxonomy" id="111012"/>
    <lineage>
        <taxon>Eukaryota</taxon>
        <taxon>Fungi</taxon>
        <taxon>Dikarya</taxon>
        <taxon>Ascomycota</taxon>
        <taxon>Pezizomycotina</taxon>
        <taxon>Dothideomycetes</taxon>
        <taxon>Dothideomycetidae</taxon>
        <taxon>Mycosphaerellales</taxon>
        <taxon>Mycosphaerellaceae</taxon>
        <taxon>Lecanosticta</taxon>
    </lineage>
</organism>
<sequence length="3962" mass="439997">MGRIKKAATERHMATLSPFVKDFVKRATEVPLHRLPTLLDSFPQNWPLPRGDLYHWIPVLDRFDRILELFNKEYALNEGPQTQAFERRLLLKGDAEDSMPYPSGGGSVEVLDAAGYSSEGDRELVEAVLHFSRILLEHCGNRSLYSSSTHINDLLNTTSLSLLRRSLKLSLRLAQRYQVARYKNHHPSAQAVLLANHYNLNLDNLHKIAVPFPKPSISAPSLGQTPGKGKERGMSAVAFNPSDLVAIAKEQISPDIRSDLSNVALSYYEQSQSVARPGTAALQADASPTSPSLARRSSNLGPSRDRPAVGDRSASANDVSSTPLKSRESEETSTAPKVFQITADEVIESSATTLLKRALPNVPKDSQYELLNRVRIAKAFASPETPAQQLLEVRLLAIANLAYAYSESKFQEKIGIPDAEEPRRFHLAQQLCDLLQPATSGQTPLTLQSETTVLMTIEALTKSRHKVSEVADALAITVNHGALYYELRKVIASLHVDEHSNPKAELLESEWRDATFDLVNSLQQTNGGQARYYGEKMVAAGIMAILIEPLGLRTSRAERFHERVLQFFDSFVHNISTGFQSLANIKGLDVIADLTAYEVDAALENVRAGRGLPSDYKSKVVDYSIPFYQQSTLRQLFKNTVHMFEHNAGAHDRLLRNLIDTPQILGALRNVIENAPIFGSNVWSGAVNIVSSFIHNEPTSYQVIGEAGLSKSLLESITGEKVPDELPPLEEYVPSQETTSIEAAENGEPSYPAVSGILPVGEVLCDIPNAFGAICLNETGMQLFQASGALRRYFDVFLSPTHIRAMEEEGQTAATIGHSFDELSRHHPRLKDQIMAAVINMLKRLRELCAILAAKKHSGAKLWTTLDNKLVISGGQAALQGATQIGHDQAMSGADQAPPPSQSVMVEDDGTEDGRERATAAPYLSACFKFLDGFFHNASMCSLFCEESGAELLLDLAVSPSIPYDLVAFPLFNKSSQVLKSMCEAKAHLVLPSVIHRMQQALIPLKFLMENRSATTSFGNFINLSEHAVSALPDGVDGTTVVKSLVNVHLLSHVLGRILAPPAYSLRHHSPNNALFSSLNFTEVYMQLVDQLSQLHASCVWEGLLLMHDLPEARKMGTEPRPFVMRRVDANGVVEVAGDRNSETARGDDAPISNEGNSRESVLAQKNLRTIRYLLSQVPMGLESFLHSLGQAVATKRMDSMKEHGAAVSRRLAKALIWELDFRRDQISTESLETKYTASILALTGRVLLRNSYSMEAFGTKEALTSVLKDFYLAGGFSRLNEHLARFVEVLAKQQEAGEVEGHVKDGIHAILNFYSQVVRQKCVLESSQSQSGSIGNSRDKNAVDYFQPSQFLLELRDAILPAVSKIWHSGDIEKINDSDVRLVVDILRIVLKAEGEDKAFRRSDHATRRVVVDEPSLKLRSTDGLERLTGALGFDQALSEEAFHRCNGNLQFAEAYCRLRLKDFQVPRFPPPETSSNQQKATQVPLESAEVQHASDIEMIGAPNGEREPAGTEDDSDDNTAPHSDDSALLRTPQDSELPPNEGFVAATVQQTTPDKKSTIADGHSKQPYVTVDDLDEKRMAIRRDLIDRCLEVLSTQPSLTFELSDLIQAAVAKAGEGTNARVDIGQTLVSSLMSLYGEEPSKESGLKIHAYAHLIALIIQDRDFFDSILDELKDSFETLVSWVQLEQEQKIEDAPWIETILLIIERVLAEDEQPVEIQWEAPPPDDPLKPMPLPPRPDPIVSMELRSQLFEALLDMLPKIGKNKTLALSVSRALVVLTRTRDLALRLSDKPKMGRLFLMVRQLAGSIDEKVQSSLMLILRHIIEDDDTIRQVMRAEIRALFENQRSNRAMDTTSYIRSLHHLVLRNPQTFVEITQEMLEITRFDGEARRAQTLALKRETTPVHAQENSKVSSAAGAQSTDGDASKSMESRPPVGESSDGVIQFLLRELTNYRDVEDKPALPAKENQGDGNTEGSNADIEMPDATIGAVPEASSQGKAAFKPEDHAIYVYRCFILQCLAELLQCYNRTKIEFINFSRSKPEPQSSTPSKPRAGTLRYLLETLLPVGTLEHRDDVAHRKKVATSTWANAVLVALCTKTQERHWLNLHTFDAVKFAEQEPELTFVRKFVLEHALKSFNAAMSGPSSLDERYSRLLALGELFNRILNDKVDLHRSSVVAAGAYAAQQQIGRLMYERGFIGTLTSAIADLDLNFPNAKRTVKYILNPLKQLTELGVHISQSSDSSTEPGGSTEEEEISSATSEDEDEDEREQTPDMYRGSSLGIFETAGNDDDESESESEDEDEDEEMYEETYDEDMDYDEEPAAEHGDVVSDEDDDEMDDMGEIEGVPGDIEMQLDIVDDDDDDEDEDGDDMSEDDDDEDDDSGADAEFADQMDEITGDDDNASMGEHDEGDWEDDFNEHGIPHDGGSPHGGPLDHIAHVLGAEDPSESGDQDGVVRIDMGGEEEFFEDEMLPEDDEDEDEIDYGEDMIYEPEMEDDEDEEEDGGWAWNAHPVGVGAPAILRGGHVHHHHHHHHRAFPEMFSMMAGEGIRPTGAPFRSHRATPNTRDEDGINPLLQRDGGAANAQRERDSIEVSARQGPRRAFLPRHGDAILQDIVAAVGPPGSGGVVNINVDPAAMPGLSALPPMFAVQQGQGGAHAMIDLDPRRPWREQLSMGRWPDILPGGRLNERTSNNHGEAQAVEFRAATTSNRWQEEARMLFPGSKAHEKATRVVNMLLRALVPAAMEAKRIREKEEAERRAAEEKAAEQARQKAEAEKAEREAQEKKEREEREAKEREEAEARAMEEAEQAAAQSAQADSNTRAHSGMEGVQHDGQPSSSEEEPATEAPQGETVAGERVTISIRGRELDITSLGIDREYIEALPEDMREEVIMAQFAEQRSQQVESGEGPSEISREFLEALPREIQQELLRSEQMERRRREREETRRRATQEGAAAQPEEMNNADFMAMLDPNLRRAILMDADDSVLSALPEEVQAEARALFGDRRPRGDAAARVGRGLETAGARAGPRILNGQLGARHGSNADYEAREVSRQRRPVAQMLDKAGVATLLRLMFVSLNHKAKNNLHGILSDVCKNTQNRAEVISILLAILQDGTSDVNAVERSFAQLSLRAKTPPSTTPRTPQPPKRALAAPSTELSPLNIVQQCLGTLNALSNDNQRVNSFFLSEHETSISQKAKSGKKGKGPESKAVKFPLNALLTLLDRKLITENTSVMETLASLLSTVTRPLTMLLRRAKEAQGDIEKENSDKGLTVDEQPQTNAPDVPMEEAGSIAEQPPAAAESSGNATDAVSGEAAGEDKATRDVGDKKKHHRDLVPPEVPDENIRLVVNILAARECPSKTFSDTLDIIKNMSAIPGAKEVFGKELIRQAQELGQALLEDLDDLAKHISAAQTGTDVQGMALASFSSAGAKQRRLLRVLVALDHLFDPKRMPQAQVSDPKASGSDIDQQLKEEILATLYESTTFDKLWHSLSTCLTAIRQRGNMVNVATILLPLIESLMVVCRNSTLKDTAAESAGTPPPPEARMETLFFNFTEEHRKILNELVRNNPKLMNGNLSVMAKNSKVLEFDNKRNYFSRQLHDRRAEVRVPHPSLQLSVRRDNVFLDSFKSLYFKTPDEIKYGKLNIRFHGEEGIDAGGVSREWFAAMARQMFNPDYALFNPVASDRTTFHPNSLSQVNPEHLMFFKFIGRIIGKALYENRVLDCHFSRAVYRKILGKSVSLKDMETLDLDYYKSLVWMLENDITDVAFETFSFEVDKFGVTETIDLMPGGRDIAVTEDNKHEYVRLVVEYKLIKSVQEQLDHFLEGFHEIIPSHLISIFNEQELELLISGLPEIDVDDWKNNTEYHNYQPTSAQIQWFWRAVRSFDKEEKAKLLQFVTGTSKVPLNGFKELEGMNGHAKFNIHRDYSSKEKLPSSHTCFNQLDLPEYESYEHLRQQMYTAITAGSEYFGFA</sequence>
<dbReference type="FunFam" id="3.90.1750.10:FF:000003">
    <property type="entry name" value="E3 ubiquitin-protein ligase UPL1"/>
    <property type="match status" value="1"/>
</dbReference>
<dbReference type="PANTHER" id="PTHR11254:SF67">
    <property type="entry name" value="E3 UBIQUITIN-PROTEIN LIGASE HUWE1"/>
    <property type="match status" value="1"/>
</dbReference>
<feature type="compositionally biased region" description="Polar residues" evidence="12">
    <location>
        <begin position="314"/>
        <end position="324"/>
    </location>
</feature>
<dbReference type="GO" id="GO:0000209">
    <property type="term" value="P:protein polyubiquitination"/>
    <property type="evidence" value="ECO:0007669"/>
    <property type="project" value="TreeGrafter"/>
</dbReference>
<feature type="compositionally biased region" description="Basic and acidic residues" evidence="12">
    <location>
        <begin position="3251"/>
        <end position="3266"/>
    </location>
</feature>
<evidence type="ECO:0000256" key="4">
    <source>
        <dbReference type="ARBA" id="ARBA00012485"/>
    </source>
</evidence>
<dbReference type="SMART" id="SM00119">
    <property type="entry name" value="HECTc"/>
    <property type="match status" value="1"/>
</dbReference>
<keyword evidence="6" id="KW-0808">Transferase</keyword>
<dbReference type="PROSITE" id="PS50237">
    <property type="entry name" value="HECT"/>
    <property type="match status" value="1"/>
</dbReference>
<dbReference type="Pfam" id="PF06012">
    <property type="entry name" value="DUF908"/>
    <property type="match status" value="1"/>
</dbReference>
<evidence type="ECO:0000256" key="11">
    <source>
        <dbReference type="PROSITE-ProRule" id="PRU00104"/>
    </source>
</evidence>
<keyword evidence="15" id="KW-1185">Reference proteome</keyword>
<dbReference type="InterPro" id="IPR050409">
    <property type="entry name" value="E3_ubiq-protein_ligase"/>
</dbReference>
<feature type="region of interest" description="Disordered" evidence="12">
    <location>
        <begin position="1469"/>
        <end position="1542"/>
    </location>
</feature>
<feature type="region of interest" description="Disordered" evidence="12">
    <location>
        <begin position="1956"/>
        <end position="1980"/>
    </location>
</feature>
<evidence type="ECO:0000256" key="12">
    <source>
        <dbReference type="SAM" id="MobiDB-lite"/>
    </source>
</evidence>
<keyword evidence="7 11" id="KW-0833">Ubl conjugation pathway</keyword>
<evidence type="ECO:0000256" key="7">
    <source>
        <dbReference type="ARBA" id="ARBA00022786"/>
    </source>
</evidence>
<name>A0AAI8Z8H7_9PEZI</name>
<dbReference type="FunFam" id="3.30.2160.10:FF:000001">
    <property type="entry name" value="E3 ubiquitin-protein ligase NEDD4-like"/>
    <property type="match status" value="1"/>
</dbReference>
<feature type="region of interest" description="Disordered" evidence="12">
    <location>
        <begin position="2555"/>
        <end position="2596"/>
    </location>
</feature>
<comment type="subcellular location">
    <subcellularLocation>
        <location evidence="2">Nucleus</location>
    </subcellularLocation>
</comment>
<evidence type="ECO:0000256" key="5">
    <source>
        <dbReference type="ARBA" id="ARBA00022448"/>
    </source>
</evidence>
<feature type="compositionally biased region" description="Basic and acidic residues" evidence="12">
    <location>
        <begin position="2749"/>
        <end position="2802"/>
    </location>
</feature>
<keyword evidence="9" id="KW-0539">Nucleus</keyword>
<feature type="region of interest" description="Disordered" evidence="12">
    <location>
        <begin position="2924"/>
        <end position="2958"/>
    </location>
</feature>
<feature type="compositionally biased region" description="Acidic residues" evidence="12">
    <location>
        <begin position="2328"/>
        <end position="2341"/>
    </location>
</feature>
<comment type="pathway">
    <text evidence="3">Protein modification; protein ubiquitination.</text>
</comment>
<dbReference type="EMBL" id="CAVMBE010000130">
    <property type="protein sequence ID" value="CAK4034680.1"/>
    <property type="molecule type" value="Genomic_DNA"/>
</dbReference>
<dbReference type="GO" id="GO:0061630">
    <property type="term" value="F:ubiquitin protein ligase activity"/>
    <property type="evidence" value="ECO:0007669"/>
    <property type="project" value="UniProtKB-EC"/>
</dbReference>
<feature type="domain" description="HECT" evidence="13">
    <location>
        <begin position="3626"/>
        <end position="3962"/>
    </location>
</feature>
<comment type="caution">
    <text evidence="14">The sequence shown here is derived from an EMBL/GenBank/DDBJ whole genome shotgun (WGS) entry which is preliminary data.</text>
</comment>
<feature type="region of interest" description="Disordered" evidence="12">
    <location>
        <begin position="276"/>
        <end position="337"/>
    </location>
</feature>
<dbReference type="Pfam" id="PF06025">
    <property type="entry name" value="DUF913"/>
    <property type="match status" value="1"/>
</dbReference>
<dbReference type="InterPro" id="IPR035983">
    <property type="entry name" value="Hect_E3_ubiquitin_ligase"/>
</dbReference>
<feature type="compositionally biased region" description="Polar residues" evidence="12">
    <location>
        <begin position="286"/>
        <end position="301"/>
    </location>
</feature>
<feature type="region of interest" description="Disordered" evidence="12">
    <location>
        <begin position="1139"/>
        <end position="1158"/>
    </location>
</feature>
<feature type="active site" description="Glycyl thioester intermediate" evidence="11">
    <location>
        <position position="3929"/>
    </location>
</feature>
<dbReference type="Gene3D" id="3.30.2160.10">
    <property type="entry name" value="Hect, E3 ligase catalytic domain"/>
    <property type="match status" value="1"/>
</dbReference>
<evidence type="ECO:0000313" key="14">
    <source>
        <dbReference type="EMBL" id="CAK4034680.1"/>
    </source>
</evidence>
<dbReference type="InterPro" id="IPR025527">
    <property type="entry name" value="HUWE1/Rev1_UBM"/>
</dbReference>
<evidence type="ECO:0000256" key="2">
    <source>
        <dbReference type="ARBA" id="ARBA00004123"/>
    </source>
</evidence>
<dbReference type="InterPro" id="IPR010309">
    <property type="entry name" value="E3_Ub_ligase_DUF908"/>
</dbReference>
<dbReference type="FunFam" id="3.30.2410.10:FF:000004">
    <property type="entry name" value="E3 ubiquitin-protein ligase HUWE1, variant"/>
    <property type="match status" value="1"/>
</dbReference>
<evidence type="ECO:0000256" key="8">
    <source>
        <dbReference type="ARBA" id="ARBA00022816"/>
    </source>
</evidence>
<feature type="compositionally biased region" description="Acidic residues" evidence="12">
    <location>
        <begin position="2249"/>
        <end position="2267"/>
    </location>
</feature>
<feature type="compositionally biased region" description="Acidic residues" evidence="12">
    <location>
        <begin position="2355"/>
        <end position="2400"/>
    </location>
</feature>
<gene>
    <name evidence="14" type="ORF">LECACI_7A009838</name>
</gene>
<protein>
    <recommendedName>
        <fullName evidence="4">HECT-type E3 ubiquitin transferase</fullName>
        <ecNumber evidence="4">2.3.2.26</ecNumber>
    </recommendedName>
</protein>
<feature type="compositionally biased region" description="Basic and acidic residues" evidence="12">
    <location>
        <begin position="3310"/>
        <end position="3320"/>
    </location>
</feature>
<evidence type="ECO:0000256" key="6">
    <source>
        <dbReference type="ARBA" id="ARBA00022679"/>
    </source>
</evidence>
<evidence type="ECO:0000259" key="13">
    <source>
        <dbReference type="PROSITE" id="PS50237"/>
    </source>
</evidence>
<evidence type="ECO:0000256" key="3">
    <source>
        <dbReference type="ARBA" id="ARBA00004906"/>
    </source>
</evidence>
<dbReference type="Proteomes" id="UP001296104">
    <property type="component" value="Unassembled WGS sequence"/>
</dbReference>
<dbReference type="GO" id="GO:0051028">
    <property type="term" value="P:mRNA transport"/>
    <property type="evidence" value="ECO:0007669"/>
    <property type="project" value="UniProtKB-KW"/>
</dbReference>
<feature type="compositionally biased region" description="Polar residues" evidence="12">
    <location>
        <begin position="1907"/>
        <end position="1923"/>
    </location>
</feature>
<evidence type="ECO:0000256" key="10">
    <source>
        <dbReference type="ARBA" id="ARBA00034494"/>
    </source>
</evidence>
<dbReference type="Pfam" id="PF14377">
    <property type="entry name" value="UBM"/>
    <property type="match status" value="3"/>
</dbReference>